<accession>A0A8B8BTB5</accession>
<proteinExistence type="predicted"/>
<evidence type="ECO:0000313" key="2">
    <source>
        <dbReference type="RefSeq" id="XP_022306577.1"/>
    </source>
</evidence>
<dbReference type="GeneID" id="111112968"/>
<dbReference type="Gene3D" id="2.120.10.30">
    <property type="entry name" value="TolB, C-terminal domain"/>
    <property type="match status" value="1"/>
</dbReference>
<reference evidence="2 3" key="1">
    <citation type="submission" date="2025-04" db="UniProtKB">
        <authorList>
            <consortium name="RefSeq"/>
        </authorList>
    </citation>
    <scope>IDENTIFICATION</scope>
    <source>
        <tissue evidence="2 3">Whole sample</tissue>
    </source>
</reference>
<dbReference type="RefSeq" id="XP_022306577.1">
    <property type="nucleotide sequence ID" value="XM_022450869.1"/>
</dbReference>
<gene>
    <name evidence="2 3" type="primary">LOC111112968</name>
</gene>
<organism evidence="1 3">
    <name type="scientific">Crassostrea virginica</name>
    <name type="common">Eastern oyster</name>
    <dbReference type="NCBI Taxonomy" id="6565"/>
    <lineage>
        <taxon>Eukaryota</taxon>
        <taxon>Metazoa</taxon>
        <taxon>Spiralia</taxon>
        <taxon>Lophotrochozoa</taxon>
        <taxon>Mollusca</taxon>
        <taxon>Bivalvia</taxon>
        <taxon>Autobranchia</taxon>
        <taxon>Pteriomorphia</taxon>
        <taxon>Ostreida</taxon>
        <taxon>Ostreoidea</taxon>
        <taxon>Ostreidae</taxon>
        <taxon>Crassostrea</taxon>
    </lineage>
</organism>
<sequence length="469" mass="52965">MKLRVELHAMTTVEYMCFDHEELCCPKCVCTNHRKCNQVDETEKTAENLSQSRRLVKLSQEILQHNDVLIQAKTEGEATMKYIDETSDRILEDSSDVRNKLVSHINALVEAHHNDLAQKVKEQKERLAAFVDTVSDRQLLMAQYSKNLTDTEKTPPPILVQNYLKIKRQFKQVTELGLFKPSVKLQSDATKQLSTILDKCQIDDVKVEAKSTPMWDIDLTCANMKMVCELPESGCNVTGGCFLENGDIVIADNNSKQCLYYSNGKLVRKIQPKGKPYDVIFRKLSGLMISSNDNNKGHLEQFDPQELKNISTKCITKNNDTVFQLAISPEFMYAACSNFILKLDHEGNTVKKIPVDTSTYSVVVNKQKEIISCSSYTHKVTVMNQSGAKLNLYSHENLRNPISLDVNFSGCIFVAGQRSNNIHVLTPTTELLRIFEVASPNCIRLNENSYMCIVGSNEGPTKVYEFVPA</sequence>
<dbReference type="AlphaFoldDB" id="A0A8B8BTB5"/>
<protein>
    <submittedName>
        <fullName evidence="2 3">Uncharacterized protein LOC111112968 isoform X2</fullName>
    </submittedName>
</protein>
<dbReference type="InterPro" id="IPR011042">
    <property type="entry name" value="6-blade_b-propeller_TolB-like"/>
</dbReference>
<evidence type="ECO:0000313" key="3">
    <source>
        <dbReference type="RefSeq" id="XP_022306578.1"/>
    </source>
</evidence>
<dbReference type="RefSeq" id="XP_022306578.1">
    <property type="nucleotide sequence ID" value="XM_022450870.1"/>
</dbReference>
<dbReference type="SUPFAM" id="SSF101898">
    <property type="entry name" value="NHL repeat"/>
    <property type="match status" value="1"/>
</dbReference>
<evidence type="ECO:0000313" key="1">
    <source>
        <dbReference type="Proteomes" id="UP000694844"/>
    </source>
</evidence>
<dbReference type="Proteomes" id="UP000694844">
    <property type="component" value="Chromosome 9"/>
</dbReference>
<dbReference type="OrthoDB" id="6270329at2759"/>
<name>A0A8B8BTB5_CRAVI</name>
<keyword evidence="1" id="KW-1185">Reference proteome</keyword>